<dbReference type="Proteomes" id="UP000182332">
    <property type="component" value="Unassembled WGS sequence"/>
</dbReference>
<reference evidence="1 2" key="1">
    <citation type="submission" date="2016-10" db="EMBL/GenBank/DDBJ databases">
        <authorList>
            <person name="de Groot N.N."/>
        </authorList>
    </citation>
    <scope>NUCLEOTIDE SEQUENCE [LARGE SCALE GENOMIC DNA]</scope>
    <source>
        <strain evidence="1 2">DSM 11363</strain>
    </source>
</reference>
<accession>A0A1I0GS07</accession>
<dbReference type="AlphaFoldDB" id="A0A1I0GS07"/>
<sequence>MAFDAFMKVDGVEGDSLDGDHIKGYRICSSAYYCFAVQRISSLISKSRSDICCHQ</sequence>
<evidence type="ECO:0000313" key="2">
    <source>
        <dbReference type="Proteomes" id="UP000182332"/>
    </source>
</evidence>
<organism evidence="1 2">
    <name type="scientific">Pseudomonas graminis</name>
    <dbReference type="NCBI Taxonomy" id="158627"/>
    <lineage>
        <taxon>Bacteria</taxon>
        <taxon>Pseudomonadati</taxon>
        <taxon>Pseudomonadota</taxon>
        <taxon>Gammaproteobacteria</taxon>
        <taxon>Pseudomonadales</taxon>
        <taxon>Pseudomonadaceae</taxon>
        <taxon>Pseudomonas</taxon>
    </lineage>
</organism>
<name>A0A1I0GS07_9PSED</name>
<dbReference type="EMBL" id="FOHW01000023">
    <property type="protein sequence ID" value="SET73952.1"/>
    <property type="molecule type" value="Genomic_DNA"/>
</dbReference>
<protein>
    <submittedName>
        <fullName evidence="1">Uncharacterized protein</fullName>
    </submittedName>
</protein>
<proteinExistence type="predicted"/>
<gene>
    <name evidence="1" type="ORF">SAMN05216197_12324</name>
</gene>
<evidence type="ECO:0000313" key="1">
    <source>
        <dbReference type="EMBL" id="SET73952.1"/>
    </source>
</evidence>